<name>A0A3L9YF69_9RHOB</name>
<dbReference type="AlphaFoldDB" id="A0A3L9YF69"/>
<dbReference type="EMBL" id="RCNT01000007">
    <property type="protein sequence ID" value="RMA41590.1"/>
    <property type="molecule type" value="Genomic_DNA"/>
</dbReference>
<sequence>MAAVAPHALACAEDPSLTSRWLRHGGTWFAGVDVLGNNADGGLAGSGPLRCAARAEAERIAGPLPLHRGQVSVTYPGYPGRDPGESEARHHYRRRRDAAHLDGLLPVGESRRRMIREPHGYILGLPLTACPAEKAPLVVWEGSHELMRTAMTKALAGRPPASWANVDVTEAYHAARKACFERCARVEVSVSPGQAILLHRLTLHGVAPWRAQSPPDDRRAILYFRPELRGGVRDWLMQP</sequence>
<reference evidence="2 3" key="1">
    <citation type="submission" date="2018-10" db="EMBL/GenBank/DDBJ databases">
        <authorList>
            <person name="Jung H.S."/>
            <person name="Jeon C.O."/>
        </authorList>
    </citation>
    <scope>NUCLEOTIDE SEQUENCE [LARGE SCALE GENOMIC DNA]</scope>
    <source>
        <strain evidence="2 3">MA-7-27</strain>
    </source>
</reference>
<dbReference type="Proteomes" id="UP000281343">
    <property type="component" value="Unassembled WGS sequence"/>
</dbReference>
<accession>A0A3L9YF69</accession>
<evidence type="ECO:0000256" key="1">
    <source>
        <dbReference type="SAM" id="MobiDB-lite"/>
    </source>
</evidence>
<protein>
    <recommendedName>
        <fullName evidence="4">Phytanoyl-CoA dioxygenase</fullName>
    </recommendedName>
</protein>
<feature type="region of interest" description="Disordered" evidence="1">
    <location>
        <begin position="71"/>
        <end position="90"/>
    </location>
</feature>
<dbReference type="OrthoDB" id="7345863at2"/>
<comment type="caution">
    <text evidence="2">The sequence shown here is derived from an EMBL/GenBank/DDBJ whole genome shotgun (WGS) entry which is preliminary data.</text>
</comment>
<dbReference type="SUPFAM" id="SSF51197">
    <property type="entry name" value="Clavaminate synthase-like"/>
    <property type="match status" value="1"/>
</dbReference>
<proteinExistence type="predicted"/>
<evidence type="ECO:0008006" key="4">
    <source>
        <dbReference type="Google" id="ProtNLM"/>
    </source>
</evidence>
<organism evidence="2 3">
    <name type="scientific">Rhodophyticola porphyridii</name>
    <dbReference type="NCBI Taxonomy" id="1852017"/>
    <lineage>
        <taxon>Bacteria</taxon>
        <taxon>Pseudomonadati</taxon>
        <taxon>Pseudomonadota</taxon>
        <taxon>Alphaproteobacteria</taxon>
        <taxon>Rhodobacterales</taxon>
        <taxon>Roseobacteraceae</taxon>
        <taxon>Rhodophyticola</taxon>
    </lineage>
</organism>
<dbReference type="Gene3D" id="2.60.120.620">
    <property type="entry name" value="q2cbj1_9rhob like domain"/>
    <property type="match status" value="1"/>
</dbReference>
<keyword evidence="3" id="KW-1185">Reference proteome</keyword>
<gene>
    <name evidence="2" type="ORF">D9R08_13605</name>
</gene>
<evidence type="ECO:0000313" key="2">
    <source>
        <dbReference type="EMBL" id="RMA41590.1"/>
    </source>
</evidence>
<evidence type="ECO:0000313" key="3">
    <source>
        <dbReference type="Proteomes" id="UP000281343"/>
    </source>
</evidence>